<sequence length="340" mass="37544">MDRWNRSPADMKLQVPFVQLPLSFDAAALAAEVSQVDESEWRPHPQGFAGNSMLPLVAAGGDPANESFGGLMRPTPHLRRCPYLMQVLASLGATVGRTRLMRLAGQAEVTRHADQGYYWAERVRVHVPIVTQPTVRFECGEAVVNMAAGECWIFDTWRQHRVLNDATQSRIHLVADTVGGPGFWDLVSRGRAVPAQGAPSFDIAHVAPREEASRDFACESVNVPRVMNPWELEKHLGFLFGEAVSHPALPTLQQQAGRLLREWRGLWFEHGEADSGRARFRQAFDGFQAAVQGPAQDVVLRNGIRWFDVLQVMLGSVVVQATEAQDAGDPAAQRRLGDNA</sequence>
<evidence type="ECO:0000259" key="1">
    <source>
        <dbReference type="Pfam" id="PF05118"/>
    </source>
</evidence>
<keyword evidence="3" id="KW-1185">Reference proteome</keyword>
<evidence type="ECO:0000313" key="2">
    <source>
        <dbReference type="EMBL" id="GAA4859520.1"/>
    </source>
</evidence>
<dbReference type="SUPFAM" id="SSF51197">
    <property type="entry name" value="Clavaminate synthase-like"/>
    <property type="match status" value="1"/>
</dbReference>
<dbReference type="RefSeq" id="WP_345294320.1">
    <property type="nucleotide sequence ID" value="NZ_BAABJY010000001.1"/>
</dbReference>
<comment type="caution">
    <text evidence="2">The sequence shown here is derived from an EMBL/GenBank/DDBJ whole genome shotgun (WGS) entry which is preliminary data.</text>
</comment>
<protein>
    <recommendedName>
        <fullName evidence="1">Aspartyl/asparaginy/proline hydroxylase domain-containing protein</fullName>
    </recommendedName>
</protein>
<organism evidence="2 3">
    <name type="scientific">Luteimonas vadosa</name>
    <dbReference type="NCBI Taxonomy" id="1165507"/>
    <lineage>
        <taxon>Bacteria</taxon>
        <taxon>Pseudomonadati</taxon>
        <taxon>Pseudomonadota</taxon>
        <taxon>Gammaproteobacteria</taxon>
        <taxon>Lysobacterales</taxon>
        <taxon>Lysobacteraceae</taxon>
        <taxon>Luteimonas</taxon>
    </lineage>
</organism>
<name>A0ABP9DTB9_9GAMM</name>
<dbReference type="Proteomes" id="UP001501323">
    <property type="component" value="Unassembled WGS sequence"/>
</dbReference>
<gene>
    <name evidence="2" type="ORF">GCM10023332_09310</name>
</gene>
<feature type="domain" description="Aspartyl/asparaginy/proline hydroxylase" evidence="1">
    <location>
        <begin position="73"/>
        <end position="177"/>
    </location>
</feature>
<dbReference type="Pfam" id="PF05118">
    <property type="entry name" value="Asp_Arg_Hydrox"/>
    <property type="match status" value="1"/>
</dbReference>
<proteinExistence type="predicted"/>
<accession>A0ABP9DTB9</accession>
<reference evidence="3" key="1">
    <citation type="journal article" date="2019" name="Int. J. Syst. Evol. Microbiol.">
        <title>The Global Catalogue of Microorganisms (GCM) 10K type strain sequencing project: providing services to taxonomists for standard genome sequencing and annotation.</title>
        <authorList>
            <consortium name="The Broad Institute Genomics Platform"/>
            <consortium name="The Broad Institute Genome Sequencing Center for Infectious Disease"/>
            <person name="Wu L."/>
            <person name="Ma J."/>
        </authorList>
    </citation>
    <scope>NUCLEOTIDE SEQUENCE [LARGE SCALE GENOMIC DNA]</scope>
    <source>
        <strain evidence="3">JCM 18392</strain>
    </source>
</reference>
<dbReference type="EMBL" id="BAABJY010000001">
    <property type="protein sequence ID" value="GAA4859520.1"/>
    <property type="molecule type" value="Genomic_DNA"/>
</dbReference>
<evidence type="ECO:0000313" key="3">
    <source>
        <dbReference type="Proteomes" id="UP001501323"/>
    </source>
</evidence>
<dbReference type="Gene3D" id="2.60.120.330">
    <property type="entry name" value="B-lactam Antibiotic, Isopenicillin N Synthase, Chain"/>
    <property type="match status" value="1"/>
</dbReference>
<dbReference type="InterPro" id="IPR027443">
    <property type="entry name" value="IPNS-like_sf"/>
</dbReference>
<dbReference type="InterPro" id="IPR007803">
    <property type="entry name" value="Asp/Arg/Pro-Hydrxlase"/>
</dbReference>